<dbReference type="InterPro" id="IPR051087">
    <property type="entry name" value="Mitochondrial_ACSM"/>
</dbReference>
<dbReference type="PANTHER" id="PTHR43605:SF10">
    <property type="entry name" value="ACYL-COA SYNTHETASE MEDIUM CHAIN FAMILY MEMBER 3"/>
    <property type="match status" value="1"/>
</dbReference>
<dbReference type="GO" id="GO:0003987">
    <property type="term" value="F:acetate-CoA ligase activity"/>
    <property type="evidence" value="ECO:0007669"/>
    <property type="project" value="UniProtKB-EC"/>
</dbReference>
<dbReference type="SUPFAM" id="SSF56801">
    <property type="entry name" value="Acetyl-CoA synthetase-like"/>
    <property type="match status" value="1"/>
</dbReference>
<keyword evidence="3" id="KW-0547">Nucleotide-binding</keyword>
<dbReference type="GO" id="GO:0006633">
    <property type="term" value="P:fatty acid biosynthetic process"/>
    <property type="evidence" value="ECO:0007669"/>
    <property type="project" value="TreeGrafter"/>
</dbReference>
<keyword evidence="2 7" id="KW-0436">Ligase</keyword>
<dbReference type="GO" id="GO:0015645">
    <property type="term" value="F:fatty acid ligase activity"/>
    <property type="evidence" value="ECO:0007669"/>
    <property type="project" value="TreeGrafter"/>
</dbReference>
<dbReference type="Gene3D" id="3.40.50.12780">
    <property type="entry name" value="N-terminal domain of ligase-like"/>
    <property type="match status" value="1"/>
</dbReference>
<protein>
    <submittedName>
        <fullName evidence="7">AcsM1</fullName>
        <ecNumber evidence="7">6.2.1.1</ecNumber>
    </submittedName>
</protein>
<sequence>MGMETLYKEVMDLNLMDDNDQKEAAAKAFFEKLNHSKLPEYFNWADEIFEKLHVKERGDQTALIWADIAKPGKLSYTYKELAAKGNQCLNLLRKSGVEKGDNMYMMTPIVPETWFSTYACIKGGVINVPTATSMTMRELKFRFESYAPDVIVADESFTELMDEAIELLGVKPKIKVVLGKKDGWISFSDSEKMPATAEPAKTRSNDLLICFFTSGTTGMPKKVGHTATSYPLGHLSTAVMIGIRPNDVHHNLSAPGWAKWHWSSFFAPLNVGATVVGLNFAALDGERYLKAVEECGVTIFCAPATAWRMFINVDTTNIDLSKLRQSISAGEPVNPDLIKQWKKRTNTEIRDFYGQTESTAMVGNPPWRTGKIRSGSFGYPSFMYDVTLADDEGKELTVRNEPGHMVVRLNRWRPIGLFTEYIGSPEKMASAFVGDFYYTGDKALIDDDGYWWFVSRSDDVIKSSDFRIGPFEVESALAEHEAVNESAVVGVPDPERHQLVKAYVILNKGFQPSRELALDLFQQTIGILAKFKIPRIIEFVTEVPKTISGKIRRIELRENEVARKEKGGAAQANEFFYWDFPELKSKK</sequence>
<keyword evidence="8" id="KW-1185">Reference proteome</keyword>
<reference evidence="7 8" key="1">
    <citation type="journal article" date="2009" name="Environ. Microbiol.">
        <title>Genome sequence of Desulfobacterium autotrophicum HRM2, a marine sulfate reducer oxidizing organic carbon completely to carbon dioxide.</title>
        <authorList>
            <person name="Strittmatter A.W."/>
            <person name="Liesegang H."/>
            <person name="Rabus R."/>
            <person name="Decker I."/>
            <person name="Amann J."/>
            <person name="Andres S."/>
            <person name="Henne A."/>
            <person name="Fricke W.F."/>
            <person name="Martinez-Arias R."/>
            <person name="Bartels D."/>
            <person name="Goesmann A."/>
            <person name="Krause L."/>
            <person name="Puehler A."/>
            <person name="Klenk H.P."/>
            <person name="Richter M."/>
            <person name="Schuler M."/>
            <person name="Gloeckner F.O."/>
            <person name="Meyerdierks A."/>
            <person name="Gottschalk G."/>
            <person name="Amann R."/>
        </authorList>
    </citation>
    <scope>NUCLEOTIDE SEQUENCE [LARGE SCALE GENOMIC DNA]</scope>
    <source>
        <strain evidence="8">ATCC 43914 / DSM 3382 / HRM2</strain>
    </source>
</reference>
<dbReference type="eggNOG" id="COG0365">
    <property type="taxonomic scope" value="Bacteria"/>
</dbReference>
<dbReference type="EC" id="6.2.1.1" evidence="7"/>
<evidence type="ECO:0000256" key="3">
    <source>
        <dbReference type="ARBA" id="ARBA00022741"/>
    </source>
</evidence>
<dbReference type="Pfam" id="PF00501">
    <property type="entry name" value="AMP-binding"/>
    <property type="match status" value="1"/>
</dbReference>
<feature type="domain" description="AMP-binding enzyme C-terminal" evidence="6">
    <location>
        <begin position="472"/>
        <end position="550"/>
    </location>
</feature>
<dbReference type="OrthoDB" id="9801302at2"/>
<dbReference type="AlphaFoldDB" id="C0QKC7"/>
<dbReference type="GO" id="GO:0006637">
    <property type="term" value="P:acyl-CoA metabolic process"/>
    <property type="evidence" value="ECO:0007669"/>
    <property type="project" value="TreeGrafter"/>
</dbReference>
<dbReference type="GO" id="GO:0005524">
    <property type="term" value="F:ATP binding"/>
    <property type="evidence" value="ECO:0007669"/>
    <property type="project" value="UniProtKB-KW"/>
</dbReference>
<dbReference type="InterPro" id="IPR000873">
    <property type="entry name" value="AMP-dep_synth/lig_dom"/>
</dbReference>
<dbReference type="Proteomes" id="UP000000442">
    <property type="component" value="Chromosome"/>
</dbReference>
<dbReference type="GO" id="GO:0004321">
    <property type="term" value="F:fatty-acyl-CoA synthase activity"/>
    <property type="evidence" value="ECO:0007669"/>
    <property type="project" value="TreeGrafter"/>
</dbReference>
<name>C0QKC7_DESAH</name>
<dbReference type="HOGENOM" id="CLU_000022_59_10_7"/>
<comment type="similarity">
    <text evidence="1">Belongs to the ATP-dependent AMP-binding enzyme family.</text>
</comment>
<evidence type="ECO:0000313" key="7">
    <source>
        <dbReference type="EMBL" id="ACN13998.1"/>
    </source>
</evidence>
<dbReference type="InterPro" id="IPR042099">
    <property type="entry name" value="ANL_N_sf"/>
</dbReference>
<dbReference type="InterPro" id="IPR025110">
    <property type="entry name" value="AMP-bd_C"/>
</dbReference>
<accession>C0QKC7</accession>
<evidence type="ECO:0000256" key="4">
    <source>
        <dbReference type="ARBA" id="ARBA00022840"/>
    </source>
</evidence>
<evidence type="ECO:0000256" key="1">
    <source>
        <dbReference type="ARBA" id="ARBA00006432"/>
    </source>
</evidence>
<keyword evidence="4" id="KW-0067">ATP-binding</keyword>
<dbReference type="Pfam" id="PF13193">
    <property type="entry name" value="AMP-binding_C"/>
    <property type="match status" value="1"/>
</dbReference>
<dbReference type="KEGG" id="dat:HRM2_08850"/>
<evidence type="ECO:0000256" key="2">
    <source>
        <dbReference type="ARBA" id="ARBA00022598"/>
    </source>
</evidence>
<gene>
    <name evidence="7" type="primary">acsM1</name>
    <name evidence="7" type="ordered locus">HRM2_08850</name>
</gene>
<proteinExistence type="inferred from homology"/>
<evidence type="ECO:0000259" key="5">
    <source>
        <dbReference type="Pfam" id="PF00501"/>
    </source>
</evidence>
<dbReference type="EMBL" id="CP001087">
    <property type="protein sequence ID" value="ACN13998.1"/>
    <property type="molecule type" value="Genomic_DNA"/>
</dbReference>
<feature type="domain" description="AMP-dependent synthetase/ligase" evidence="5">
    <location>
        <begin position="54"/>
        <end position="408"/>
    </location>
</feature>
<dbReference type="Gene3D" id="3.30.300.30">
    <property type="match status" value="1"/>
</dbReference>
<dbReference type="STRING" id="177437.HRM2_08850"/>
<dbReference type="PANTHER" id="PTHR43605">
    <property type="entry name" value="ACYL-COENZYME A SYNTHETASE"/>
    <property type="match status" value="1"/>
</dbReference>
<dbReference type="InterPro" id="IPR045851">
    <property type="entry name" value="AMP-bd_C_sf"/>
</dbReference>
<evidence type="ECO:0000259" key="6">
    <source>
        <dbReference type="Pfam" id="PF13193"/>
    </source>
</evidence>
<organism evidence="7 8">
    <name type="scientific">Desulforapulum autotrophicum (strain ATCC 43914 / DSM 3382 / VKM B-1955 / HRM2)</name>
    <name type="common">Desulfobacterium autotrophicum</name>
    <dbReference type="NCBI Taxonomy" id="177437"/>
    <lineage>
        <taxon>Bacteria</taxon>
        <taxon>Pseudomonadati</taxon>
        <taxon>Thermodesulfobacteriota</taxon>
        <taxon>Desulfobacteria</taxon>
        <taxon>Desulfobacterales</taxon>
        <taxon>Desulfobacteraceae</taxon>
        <taxon>Desulforapulum</taxon>
    </lineage>
</organism>
<evidence type="ECO:0000313" key="8">
    <source>
        <dbReference type="Proteomes" id="UP000000442"/>
    </source>
</evidence>
<dbReference type="RefSeq" id="WP_012663238.1">
    <property type="nucleotide sequence ID" value="NC_012108.1"/>
</dbReference>